<organism evidence="1 2">
    <name type="scientific">Petrolisthes manimaculis</name>
    <dbReference type="NCBI Taxonomy" id="1843537"/>
    <lineage>
        <taxon>Eukaryota</taxon>
        <taxon>Metazoa</taxon>
        <taxon>Ecdysozoa</taxon>
        <taxon>Arthropoda</taxon>
        <taxon>Crustacea</taxon>
        <taxon>Multicrustacea</taxon>
        <taxon>Malacostraca</taxon>
        <taxon>Eumalacostraca</taxon>
        <taxon>Eucarida</taxon>
        <taxon>Decapoda</taxon>
        <taxon>Pleocyemata</taxon>
        <taxon>Anomura</taxon>
        <taxon>Galatheoidea</taxon>
        <taxon>Porcellanidae</taxon>
        <taxon>Petrolisthes</taxon>
    </lineage>
</organism>
<protein>
    <submittedName>
        <fullName evidence="1">Uncharacterized protein</fullName>
    </submittedName>
</protein>
<name>A0AAE1NH70_9EUCA</name>
<sequence>VRSQQYQGWRFASVMDTWWVYSVADRSTFLAACRLLHAIITLRPKLPTPTHHTPRQQTGPRAL</sequence>
<accession>A0AAE1NH70</accession>
<keyword evidence="2" id="KW-1185">Reference proteome</keyword>
<dbReference type="EMBL" id="JAWZYT010005620">
    <property type="protein sequence ID" value="KAK4290064.1"/>
    <property type="molecule type" value="Genomic_DNA"/>
</dbReference>
<evidence type="ECO:0000313" key="1">
    <source>
        <dbReference type="EMBL" id="KAK4290064.1"/>
    </source>
</evidence>
<dbReference type="AlphaFoldDB" id="A0AAE1NH70"/>
<reference evidence="1" key="1">
    <citation type="submission" date="2023-11" db="EMBL/GenBank/DDBJ databases">
        <title>Genome assemblies of two species of porcelain crab, Petrolisthes cinctipes and Petrolisthes manimaculis (Anomura: Porcellanidae).</title>
        <authorList>
            <person name="Angst P."/>
        </authorList>
    </citation>
    <scope>NUCLEOTIDE SEQUENCE</scope>
    <source>
        <strain evidence="1">PB745_02</strain>
        <tissue evidence="1">Gill</tissue>
    </source>
</reference>
<dbReference type="Proteomes" id="UP001292094">
    <property type="component" value="Unassembled WGS sequence"/>
</dbReference>
<proteinExistence type="predicted"/>
<feature type="non-terminal residue" evidence="1">
    <location>
        <position position="1"/>
    </location>
</feature>
<evidence type="ECO:0000313" key="2">
    <source>
        <dbReference type="Proteomes" id="UP001292094"/>
    </source>
</evidence>
<gene>
    <name evidence="1" type="ORF">Pmani_037009</name>
</gene>
<comment type="caution">
    <text evidence="1">The sequence shown here is derived from an EMBL/GenBank/DDBJ whole genome shotgun (WGS) entry which is preliminary data.</text>
</comment>